<accession>A0A2B7Y4P9</accession>
<dbReference type="AlphaFoldDB" id="A0A2B7Y4P9"/>
<gene>
    <name evidence="1" type="ORF">AJ79_01991</name>
</gene>
<protein>
    <submittedName>
        <fullName evidence="1">Uncharacterized protein</fullName>
    </submittedName>
</protein>
<dbReference type="Proteomes" id="UP000223968">
    <property type="component" value="Unassembled WGS sequence"/>
</dbReference>
<organism evidence="1 2">
    <name type="scientific">Helicocarpus griseus UAMH5409</name>
    <dbReference type="NCBI Taxonomy" id="1447875"/>
    <lineage>
        <taxon>Eukaryota</taxon>
        <taxon>Fungi</taxon>
        <taxon>Dikarya</taxon>
        <taxon>Ascomycota</taxon>
        <taxon>Pezizomycotina</taxon>
        <taxon>Eurotiomycetes</taxon>
        <taxon>Eurotiomycetidae</taxon>
        <taxon>Onygenales</taxon>
        <taxon>Ajellomycetaceae</taxon>
        <taxon>Helicocarpus</taxon>
    </lineage>
</organism>
<sequence length="281" mass="31451">MHYPRTFINADRCHLSGCKVASDILQLRAKCETPHHDQAPSSIYVPLRIEIECHYRANEVTKSSSCVLINIKSLLRLAKVHVFHVFVKMGRFGRLKNHIFGERLRPPVAEASAKRPLTDVQSSSRRTSLTIVKSSRSSTSCLAEEPCGEKKASSNPLTRDFWEKARLNLSESEKESVDEYVTAVSSSNAEATPDILHQVAQIKQEVFEDKGWCFRFQGHTLKLRNVASSIVFWLDKFKTVADVAANAQPVLAGLPWAGVKFLLLAWNLFGLSMLPGLAHSH</sequence>
<dbReference type="STRING" id="1447875.A0A2B7Y4P9"/>
<dbReference type="EMBL" id="PDNB01000020">
    <property type="protein sequence ID" value="PGH16011.1"/>
    <property type="molecule type" value="Genomic_DNA"/>
</dbReference>
<dbReference type="OrthoDB" id="7464126at2759"/>
<evidence type="ECO:0000313" key="1">
    <source>
        <dbReference type="EMBL" id="PGH16011.1"/>
    </source>
</evidence>
<evidence type="ECO:0000313" key="2">
    <source>
        <dbReference type="Proteomes" id="UP000223968"/>
    </source>
</evidence>
<comment type="caution">
    <text evidence="1">The sequence shown here is derived from an EMBL/GenBank/DDBJ whole genome shotgun (WGS) entry which is preliminary data.</text>
</comment>
<name>A0A2B7Y4P9_9EURO</name>
<keyword evidence="2" id="KW-1185">Reference proteome</keyword>
<reference evidence="1 2" key="1">
    <citation type="submission" date="2017-10" db="EMBL/GenBank/DDBJ databases">
        <title>Comparative genomics in systemic dimorphic fungi from Ajellomycetaceae.</title>
        <authorList>
            <person name="Munoz J.F."/>
            <person name="Mcewen J.G."/>
            <person name="Clay O.K."/>
            <person name="Cuomo C.A."/>
        </authorList>
    </citation>
    <scope>NUCLEOTIDE SEQUENCE [LARGE SCALE GENOMIC DNA]</scope>
    <source>
        <strain evidence="1 2">UAMH5409</strain>
    </source>
</reference>
<proteinExistence type="predicted"/>